<dbReference type="RefSeq" id="WP_151755479.1">
    <property type="nucleotide sequence ID" value="NZ_BKZW01000001.1"/>
</dbReference>
<dbReference type="AlphaFoldDB" id="A0A5J4KE66"/>
<keyword evidence="10" id="KW-1185">Reference proteome</keyword>
<gene>
    <name evidence="5 9" type="primary">rplY</name>
    <name evidence="5" type="synonym">ctc</name>
    <name evidence="9" type="ORF">KDW_16400</name>
</gene>
<comment type="function">
    <text evidence="5">This is one of the proteins that binds to the 5S RNA in the ribosome where it forms part of the central protuberance.</text>
</comment>
<dbReference type="GO" id="GO:0003735">
    <property type="term" value="F:structural constituent of ribosome"/>
    <property type="evidence" value="ECO:0007669"/>
    <property type="project" value="InterPro"/>
</dbReference>
<dbReference type="InterPro" id="IPR020056">
    <property type="entry name" value="Rbsml_bL25/Gln-tRNA_synth_N"/>
</dbReference>
<dbReference type="Gene3D" id="2.40.240.10">
    <property type="entry name" value="Ribosomal Protein L25, Chain P"/>
    <property type="match status" value="1"/>
</dbReference>
<feature type="domain" description="Large ribosomal subunit protein bL25 L25" evidence="7">
    <location>
        <begin position="7"/>
        <end position="93"/>
    </location>
</feature>
<dbReference type="EMBL" id="BKZW01000001">
    <property type="protein sequence ID" value="GER87478.1"/>
    <property type="molecule type" value="Genomic_DNA"/>
</dbReference>
<comment type="caution">
    <text evidence="9">The sequence shown here is derived from an EMBL/GenBank/DDBJ whole genome shotgun (WGS) entry which is preliminary data.</text>
</comment>
<dbReference type="Gene3D" id="2.170.120.20">
    <property type="entry name" value="Ribosomal protein L25, beta domain"/>
    <property type="match status" value="1"/>
</dbReference>
<dbReference type="InterPro" id="IPR020930">
    <property type="entry name" value="Ribosomal_uL5_bac-type"/>
</dbReference>
<keyword evidence="1 5" id="KW-0699">rRNA-binding</keyword>
<dbReference type="GO" id="GO:0022625">
    <property type="term" value="C:cytosolic large ribosomal subunit"/>
    <property type="evidence" value="ECO:0007669"/>
    <property type="project" value="TreeGrafter"/>
</dbReference>
<dbReference type="PANTHER" id="PTHR33284">
    <property type="entry name" value="RIBOSOMAL PROTEIN L25/GLN-TRNA SYNTHETASE, ANTI-CODON-BINDING DOMAIN-CONTAINING PROTEIN"/>
    <property type="match status" value="1"/>
</dbReference>
<dbReference type="Pfam" id="PF01386">
    <property type="entry name" value="Ribosomal_L25p"/>
    <property type="match status" value="1"/>
</dbReference>
<feature type="compositionally biased region" description="Low complexity" evidence="6">
    <location>
        <begin position="191"/>
        <end position="201"/>
    </location>
</feature>
<comment type="similarity">
    <text evidence="5">Belongs to the bacterial ribosomal protein bL25 family. CTC subfamily.</text>
</comment>
<feature type="domain" description="Large ribosomal subunit protein bL25 beta" evidence="8">
    <location>
        <begin position="102"/>
        <end position="186"/>
    </location>
</feature>
<accession>A0A5J4KE66</accession>
<proteinExistence type="inferred from homology"/>
<dbReference type="InterPro" id="IPR029751">
    <property type="entry name" value="Ribosomal_L25_dom"/>
</dbReference>
<dbReference type="InterPro" id="IPR001021">
    <property type="entry name" value="Ribosomal_bL25_long"/>
</dbReference>
<evidence type="ECO:0000256" key="4">
    <source>
        <dbReference type="ARBA" id="ARBA00023274"/>
    </source>
</evidence>
<dbReference type="NCBIfam" id="TIGR00731">
    <property type="entry name" value="bL25_bact_ctc"/>
    <property type="match status" value="1"/>
</dbReference>
<keyword evidence="4 5" id="KW-0687">Ribonucleoprotein</keyword>
<comment type="subunit">
    <text evidence="5">Part of the 50S ribosomal subunit; part of the 5S rRNA/L5/L18/L25 subcomplex. Contacts the 5S rRNA. Binds to the 5S rRNA independently of L5 and L18.</text>
</comment>
<dbReference type="InterPro" id="IPR011035">
    <property type="entry name" value="Ribosomal_bL25/Gln-tRNA_synth"/>
</dbReference>
<dbReference type="HAMAP" id="MF_01334">
    <property type="entry name" value="Ribosomal_bL25_CTC"/>
    <property type="match status" value="1"/>
</dbReference>
<dbReference type="CDD" id="cd00495">
    <property type="entry name" value="Ribosomal_L25_TL5_CTC"/>
    <property type="match status" value="1"/>
</dbReference>
<evidence type="ECO:0000256" key="1">
    <source>
        <dbReference type="ARBA" id="ARBA00022730"/>
    </source>
</evidence>
<dbReference type="GO" id="GO:0006412">
    <property type="term" value="P:translation"/>
    <property type="evidence" value="ECO:0007669"/>
    <property type="project" value="UniProtKB-UniRule"/>
</dbReference>
<dbReference type="InterPro" id="IPR037121">
    <property type="entry name" value="Ribosomal_bL25_C"/>
</dbReference>
<dbReference type="InterPro" id="IPR020057">
    <property type="entry name" value="Ribosomal_bL25_b-dom"/>
</dbReference>
<dbReference type="PANTHER" id="PTHR33284:SF1">
    <property type="entry name" value="RIBOSOMAL PROTEIN L25_GLN-TRNA SYNTHETASE, ANTI-CODON-BINDING DOMAIN-CONTAINING PROTEIN"/>
    <property type="match status" value="1"/>
</dbReference>
<keyword evidence="2 5" id="KW-0694">RNA-binding</keyword>
<dbReference type="SUPFAM" id="SSF50715">
    <property type="entry name" value="Ribosomal protein L25-like"/>
    <property type="match status" value="1"/>
</dbReference>
<organism evidence="9 10">
    <name type="scientific">Dictyobacter vulcani</name>
    <dbReference type="NCBI Taxonomy" id="2607529"/>
    <lineage>
        <taxon>Bacteria</taxon>
        <taxon>Bacillati</taxon>
        <taxon>Chloroflexota</taxon>
        <taxon>Ktedonobacteria</taxon>
        <taxon>Ktedonobacterales</taxon>
        <taxon>Dictyobacteraceae</taxon>
        <taxon>Dictyobacter</taxon>
    </lineage>
</organism>
<keyword evidence="3 5" id="KW-0689">Ribosomal protein</keyword>
<sequence length="216" mass="23442">MADKTILEATPRTVLGKANKRLRKSGFIPANVYGHKEAPMPIQLDAVAFDHLRRKHGVRNILSLQLPDGPAQTVLVRHIQHDPATGGIVHVDFSRVSMRERLEVKVPLHYVGEAPGVKIEGGVLLHLLEALAVECAASDIVEHLDVDIAPLTAIDSALHAKDVKLPARYKLITDPEEPIAKISAPRVELPETTAAEEAPAASEEEAPAESKTETKE</sequence>
<name>A0A5J4KE66_9CHLR</name>
<evidence type="ECO:0000256" key="6">
    <source>
        <dbReference type="SAM" id="MobiDB-lite"/>
    </source>
</evidence>
<evidence type="ECO:0000256" key="5">
    <source>
        <dbReference type="HAMAP-Rule" id="MF_01334"/>
    </source>
</evidence>
<dbReference type="Proteomes" id="UP000326912">
    <property type="component" value="Unassembled WGS sequence"/>
</dbReference>
<evidence type="ECO:0000259" key="7">
    <source>
        <dbReference type="Pfam" id="PF01386"/>
    </source>
</evidence>
<dbReference type="GO" id="GO:0008097">
    <property type="term" value="F:5S rRNA binding"/>
    <property type="evidence" value="ECO:0007669"/>
    <property type="project" value="InterPro"/>
</dbReference>
<evidence type="ECO:0000313" key="9">
    <source>
        <dbReference type="EMBL" id="GER87478.1"/>
    </source>
</evidence>
<dbReference type="Pfam" id="PF14693">
    <property type="entry name" value="Ribosomal_TL5_C"/>
    <property type="match status" value="1"/>
</dbReference>
<protein>
    <recommendedName>
        <fullName evidence="5">Large ribosomal subunit protein bL25</fullName>
    </recommendedName>
    <alternativeName>
        <fullName evidence="5">General stress protein CTC</fullName>
    </alternativeName>
</protein>
<evidence type="ECO:0000313" key="10">
    <source>
        <dbReference type="Proteomes" id="UP000326912"/>
    </source>
</evidence>
<evidence type="ECO:0000259" key="8">
    <source>
        <dbReference type="Pfam" id="PF14693"/>
    </source>
</evidence>
<reference evidence="9 10" key="1">
    <citation type="submission" date="2019-10" db="EMBL/GenBank/DDBJ databases">
        <title>Dictyobacter vulcani sp. nov., within the class Ktedonobacteria, isolated from soil of volcanic Mt. Zao.</title>
        <authorList>
            <person name="Zheng Y."/>
            <person name="Wang C.M."/>
            <person name="Sakai Y."/>
            <person name="Abe K."/>
            <person name="Yokota A."/>
            <person name="Yabe S."/>
        </authorList>
    </citation>
    <scope>NUCLEOTIDE SEQUENCE [LARGE SCALE GENOMIC DNA]</scope>
    <source>
        <strain evidence="9 10">W12</strain>
    </source>
</reference>
<evidence type="ECO:0000256" key="2">
    <source>
        <dbReference type="ARBA" id="ARBA00022884"/>
    </source>
</evidence>
<feature type="region of interest" description="Disordered" evidence="6">
    <location>
        <begin position="181"/>
        <end position="216"/>
    </location>
</feature>
<evidence type="ECO:0000256" key="3">
    <source>
        <dbReference type="ARBA" id="ARBA00022980"/>
    </source>
</evidence>